<feature type="compositionally biased region" description="Basic and acidic residues" evidence="1">
    <location>
        <begin position="1"/>
        <end position="14"/>
    </location>
</feature>
<dbReference type="GO" id="GO:0036064">
    <property type="term" value="C:ciliary basal body"/>
    <property type="evidence" value="ECO:0007669"/>
    <property type="project" value="TreeGrafter"/>
</dbReference>
<feature type="non-terminal residue" evidence="2">
    <location>
        <position position="95"/>
    </location>
</feature>
<evidence type="ECO:0000256" key="1">
    <source>
        <dbReference type="SAM" id="MobiDB-lite"/>
    </source>
</evidence>
<accession>A0A8J4U7X3</accession>
<dbReference type="EMBL" id="QNUK01000109">
    <property type="protein sequence ID" value="KAF5901583.1"/>
    <property type="molecule type" value="Genomic_DNA"/>
</dbReference>
<reference evidence="2" key="1">
    <citation type="submission" date="2020-07" db="EMBL/GenBank/DDBJ databases">
        <title>Clarias magur genome sequencing, assembly and annotation.</title>
        <authorList>
            <person name="Kushwaha B."/>
            <person name="Kumar R."/>
            <person name="Das P."/>
            <person name="Joshi C.G."/>
            <person name="Kumar D."/>
            <person name="Nagpure N.S."/>
            <person name="Pandey M."/>
            <person name="Agarwal S."/>
            <person name="Srivastava S."/>
            <person name="Singh M."/>
            <person name="Sahoo L."/>
            <person name="Jayasankar P."/>
            <person name="Meher P.K."/>
            <person name="Koringa P.G."/>
            <person name="Iquebal M.A."/>
            <person name="Das S.P."/>
            <person name="Bit A."/>
            <person name="Patnaik S."/>
            <person name="Patel N."/>
            <person name="Shah T.M."/>
            <person name="Hinsu A."/>
            <person name="Jena J.K."/>
        </authorList>
    </citation>
    <scope>NUCLEOTIDE SEQUENCE</scope>
    <source>
        <strain evidence="2">CIFAMagur01</strain>
        <tissue evidence="2">Testis</tissue>
    </source>
</reference>
<keyword evidence="3" id="KW-1185">Reference proteome</keyword>
<dbReference type="OrthoDB" id="6616361at2759"/>
<gene>
    <name evidence="2" type="ORF">DAT39_008731</name>
</gene>
<feature type="region of interest" description="Disordered" evidence="1">
    <location>
        <begin position="1"/>
        <end position="95"/>
    </location>
</feature>
<dbReference type="GO" id="GO:0035869">
    <property type="term" value="C:ciliary transition zone"/>
    <property type="evidence" value="ECO:0007669"/>
    <property type="project" value="TreeGrafter"/>
</dbReference>
<name>A0A8J4U7X3_CLAMG</name>
<feature type="non-terminal residue" evidence="2">
    <location>
        <position position="1"/>
    </location>
</feature>
<organism evidence="2 3">
    <name type="scientific">Clarias magur</name>
    <name type="common">Asian catfish</name>
    <name type="synonym">Macropteronotus magur</name>
    <dbReference type="NCBI Taxonomy" id="1594786"/>
    <lineage>
        <taxon>Eukaryota</taxon>
        <taxon>Metazoa</taxon>
        <taxon>Chordata</taxon>
        <taxon>Craniata</taxon>
        <taxon>Vertebrata</taxon>
        <taxon>Euteleostomi</taxon>
        <taxon>Actinopterygii</taxon>
        <taxon>Neopterygii</taxon>
        <taxon>Teleostei</taxon>
        <taxon>Ostariophysi</taxon>
        <taxon>Siluriformes</taxon>
        <taxon>Clariidae</taxon>
        <taxon>Clarias</taxon>
    </lineage>
</organism>
<dbReference type="GO" id="GO:1901673">
    <property type="term" value="P:regulation of mitotic spindle assembly"/>
    <property type="evidence" value="ECO:0007669"/>
    <property type="project" value="TreeGrafter"/>
</dbReference>
<evidence type="ECO:0000313" key="3">
    <source>
        <dbReference type="Proteomes" id="UP000727407"/>
    </source>
</evidence>
<comment type="caution">
    <text evidence="2">The sequence shown here is derived from an EMBL/GenBank/DDBJ whole genome shotgun (WGS) entry which is preliminary data.</text>
</comment>
<dbReference type="AlphaFoldDB" id="A0A8J4U7X3"/>
<feature type="compositionally biased region" description="Basic residues" evidence="1">
    <location>
        <begin position="32"/>
        <end position="55"/>
    </location>
</feature>
<protein>
    <submittedName>
        <fullName evidence="2">Centriole, cilia and spindle-associated protein</fullName>
    </submittedName>
</protein>
<sequence>QITEDVKPGGKEEENVLPPVAPVITPELYRHVQSKTKSKPRHSYKSTRSKDKHHITKDSEKESRHPFAMYASGERQADMASKRTHNVGPAASTKE</sequence>
<dbReference type="GO" id="GO:0008017">
    <property type="term" value="F:microtubule binding"/>
    <property type="evidence" value="ECO:0007669"/>
    <property type="project" value="TreeGrafter"/>
</dbReference>
<dbReference type="InterPro" id="IPR029774">
    <property type="entry name" value="CSAP"/>
</dbReference>
<dbReference type="Pfam" id="PF15748">
    <property type="entry name" value="CCSAP"/>
    <property type="match status" value="1"/>
</dbReference>
<proteinExistence type="predicted"/>
<dbReference type="PANTHER" id="PTHR31022:SF5">
    <property type="entry name" value="CENTRIOLE, CILIA AND SPINDLE-ASSOCIATED PROTEIN-RELATED"/>
    <property type="match status" value="1"/>
</dbReference>
<feature type="compositionally biased region" description="Basic and acidic residues" evidence="1">
    <location>
        <begin position="56"/>
        <end position="65"/>
    </location>
</feature>
<dbReference type="Proteomes" id="UP000727407">
    <property type="component" value="Unassembled WGS sequence"/>
</dbReference>
<dbReference type="PANTHER" id="PTHR31022">
    <property type="entry name" value="CENTRIOLE, CILIA AND SPINDLE-ASSOCIATED PROTEIN"/>
    <property type="match status" value="1"/>
</dbReference>
<evidence type="ECO:0000313" key="2">
    <source>
        <dbReference type="EMBL" id="KAF5901583.1"/>
    </source>
</evidence>
<dbReference type="GO" id="GO:0005814">
    <property type="term" value="C:centriole"/>
    <property type="evidence" value="ECO:0007669"/>
    <property type="project" value="TreeGrafter"/>
</dbReference>
<dbReference type="GO" id="GO:0005819">
    <property type="term" value="C:spindle"/>
    <property type="evidence" value="ECO:0007669"/>
    <property type="project" value="TreeGrafter"/>
</dbReference>